<dbReference type="AlphaFoldDB" id="A0A9W6D3B6"/>
<dbReference type="RefSeq" id="WP_281792420.1">
    <property type="nucleotide sequence ID" value="NZ_BSDR01000001.1"/>
</dbReference>
<dbReference type="InterPro" id="IPR002591">
    <property type="entry name" value="Phosphodiest/P_Trfase"/>
</dbReference>
<dbReference type="InterPro" id="IPR017850">
    <property type="entry name" value="Alkaline_phosphatase_core_sf"/>
</dbReference>
<dbReference type="PANTHER" id="PTHR10151:SF120">
    <property type="entry name" value="BIS(5'-ADENOSYL)-TRIPHOSPHATASE"/>
    <property type="match status" value="1"/>
</dbReference>
<dbReference type="GO" id="GO:0016787">
    <property type="term" value="F:hydrolase activity"/>
    <property type="evidence" value="ECO:0007669"/>
    <property type="project" value="UniProtKB-ARBA"/>
</dbReference>
<dbReference type="EMBL" id="BSDR01000001">
    <property type="protein sequence ID" value="GLI33415.1"/>
    <property type="molecule type" value="Genomic_DNA"/>
</dbReference>
<keyword evidence="2" id="KW-1185">Reference proteome</keyword>
<gene>
    <name evidence="1" type="ORF">DAMNIGENAA_08480</name>
</gene>
<dbReference type="Pfam" id="PF01663">
    <property type="entry name" value="Phosphodiest"/>
    <property type="match status" value="1"/>
</dbReference>
<proteinExistence type="predicted"/>
<sequence length="428" mass="48894">MFGAFKKKRKNPKAVVIGLDGVPYSLIREYMDRGIMPEFARLCQTGQLARMKSSLPEVSSVAWTNFMTGKNPAEHGIFGFMEINKQSYDYIFPNFASLKEMPFWDKENIKTVAINIPQTYPARPMNGVVVSGFVALDLKKATYPESVYNYLRSIEYRLDVNARLAAENPEAFFEDLFKTFRKRIQAIEYLYDHEEWQLFIGTVTETDRMHHFFFDSALVGNHFDIFEKFYRELDQFIGKMAKKAVDDNAVFLTCSDHGFTTIKREVYLNTWLVENGYLNLGGQEGLKGMDSRVKAFCLDPSRIYIHSSGRYAKGSVNASDYRTLVEELAQGLKTITFDGQPVIKEVYLKDEIFHGGLKEDAPDLYLLPNYGFDLKGALNKPSLFGTTHFKGMHTYDDAHFFLSEGEMPNNPKIENIAAVLSAHLKIAD</sequence>
<reference evidence="1" key="1">
    <citation type="submission" date="2022-12" db="EMBL/GenBank/DDBJ databases">
        <title>Reference genome sequencing for broad-spectrum identification of bacterial and archaeal isolates by mass spectrometry.</title>
        <authorList>
            <person name="Sekiguchi Y."/>
            <person name="Tourlousse D.M."/>
        </authorList>
    </citation>
    <scope>NUCLEOTIDE SEQUENCE</scope>
    <source>
        <strain evidence="1">ASRB1</strain>
    </source>
</reference>
<evidence type="ECO:0000313" key="2">
    <source>
        <dbReference type="Proteomes" id="UP001144372"/>
    </source>
</evidence>
<organism evidence="1 2">
    <name type="scientific">Desulforhabdus amnigena</name>
    <dbReference type="NCBI Taxonomy" id="40218"/>
    <lineage>
        <taxon>Bacteria</taxon>
        <taxon>Pseudomonadati</taxon>
        <taxon>Thermodesulfobacteriota</taxon>
        <taxon>Syntrophobacteria</taxon>
        <taxon>Syntrophobacterales</taxon>
        <taxon>Syntrophobacteraceae</taxon>
        <taxon>Desulforhabdus</taxon>
    </lineage>
</organism>
<comment type="caution">
    <text evidence="1">The sequence shown here is derived from an EMBL/GenBank/DDBJ whole genome shotgun (WGS) entry which is preliminary data.</text>
</comment>
<accession>A0A9W6D3B6</accession>
<dbReference type="Proteomes" id="UP001144372">
    <property type="component" value="Unassembled WGS sequence"/>
</dbReference>
<dbReference type="Gene3D" id="3.40.720.10">
    <property type="entry name" value="Alkaline Phosphatase, subunit A"/>
    <property type="match status" value="1"/>
</dbReference>
<protein>
    <submittedName>
        <fullName evidence="1">Phosphodiesterase</fullName>
    </submittedName>
</protein>
<dbReference type="SUPFAM" id="SSF53649">
    <property type="entry name" value="Alkaline phosphatase-like"/>
    <property type="match status" value="1"/>
</dbReference>
<dbReference type="PANTHER" id="PTHR10151">
    <property type="entry name" value="ECTONUCLEOTIDE PYROPHOSPHATASE/PHOSPHODIESTERASE"/>
    <property type="match status" value="1"/>
</dbReference>
<evidence type="ECO:0000313" key="1">
    <source>
        <dbReference type="EMBL" id="GLI33415.1"/>
    </source>
</evidence>
<name>A0A9W6D3B6_9BACT</name>